<dbReference type="Proteomes" id="UP000799424">
    <property type="component" value="Unassembled WGS sequence"/>
</dbReference>
<feature type="compositionally biased region" description="Low complexity" evidence="2">
    <location>
        <begin position="47"/>
        <end position="60"/>
    </location>
</feature>
<gene>
    <name evidence="3" type="ORF">CC86DRAFT_417295</name>
</gene>
<evidence type="ECO:0000256" key="2">
    <source>
        <dbReference type="SAM" id="MobiDB-lite"/>
    </source>
</evidence>
<proteinExistence type="predicted"/>
<keyword evidence="1" id="KW-0175">Coiled coil</keyword>
<sequence>MNNPSAGFATVPNTLLLTQPTATAAHSTTTITENVFATISAATSNLASSAPTQSTPTASPVPHTTSQLMGHATAMQEATSRINSAPGGEDPRTWQRKVNLLKRFFQHAITTDPKLCAGIAQAQEALKLEQVKLQAMREAAEATRAKEVDLAKKFDVRSNTLSHMLQPHSGIDGERIWEERFNMVATEAHDSRQQLRNTKKELDGLRSRLDDRKGELTATHRYADRLNILLEREKGKVETLRDNSQLQAKIEGALSKGKEEGQNEINRLNDESSQAHAEGSTLHDGFEQEKKKAEALEQSLATNTSTLEEALAKNESQRQCLETQEEDIRALKERNEDLEKRLAEQEEVERRGAALIKHDQLMEEVQAELKTLTAEAIRLEESKEEMARDHEELLIQESIKRLEAEEKLEELKSSKTITATTTPSKILAAPSHTPTHGSQGLNASPAAPSSPLPALPKFTPRRQLPTSSPLTFPVGNEFEQVYFTRAEQILSQSQEKFLPLVSSSSKKRGRAQQANEEDDMTPSKRAKPATDVMANVPMLARPASHIPRSTRKRTVASYNEAEMGRNARVGSPEKESPRKIAAARQVSVSPSKARTTRQGSPVKKGLGGDKKV</sequence>
<feature type="region of interest" description="Disordered" evidence="2">
    <location>
        <begin position="421"/>
        <end position="471"/>
    </location>
</feature>
<organism evidence="3 4">
    <name type="scientific">Ophiobolus disseminans</name>
    <dbReference type="NCBI Taxonomy" id="1469910"/>
    <lineage>
        <taxon>Eukaryota</taxon>
        <taxon>Fungi</taxon>
        <taxon>Dikarya</taxon>
        <taxon>Ascomycota</taxon>
        <taxon>Pezizomycotina</taxon>
        <taxon>Dothideomycetes</taxon>
        <taxon>Pleosporomycetidae</taxon>
        <taxon>Pleosporales</taxon>
        <taxon>Pleosporineae</taxon>
        <taxon>Phaeosphaeriaceae</taxon>
        <taxon>Ophiobolus</taxon>
    </lineage>
</organism>
<reference evidence="3" key="1">
    <citation type="journal article" date="2020" name="Stud. Mycol.">
        <title>101 Dothideomycetes genomes: a test case for predicting lifestyles and emergence of pathogens.</title>
        <authorList>
            <person name="Haridas S."/>
            <person name="Albert R."/>
            <person name="Binder M."/>
            <person name="Bloem J."/>
            <person name="Labutti K."/>
            <person name="Salamov A."/>
            <person name="Andreopoulos B."/>
            <person name="Baker S."/>
            <person name="Barry K."/>
            <person name="Bills G."/>
            <person name="Bluhm B."/>
            <person name="Cannon C."/>
            <person name="Castanera R."/>
            <person name="Culley D."/>
            <person name="Daum C."/>
            <person name="Ezra D."/>
            <person name="Gonzalez J."/>
            <person name="Henrissat B."/>
            <person name="Kuo A."/>
            <person name="Liang C."/>
            <person name="Lipzen A."/>
            <person name="Lutzoni F."/>
            <person name="Magnuson J."/>
            <person name="Mondo S."/>
            <person name="Nolan M."/>
            <person name="Ohm R."/>
            <person name="Pangilinan J."/>
            <person name="Park H.-J."/>
            <person name="Ramirez L."/>
            <person name="Alfaro M."/>
            <person name="Sun H."/>
            <person name="Tritt A."/>
            <person name="Yoshinaga Y."/>
            <person name="Zwiers L.-H."/>
            <person name="Turgeon B."/>
            <person name="Goodwin S."/>
            <person name="Spatafora J."/>
            <person name="Crous P."/>
            <person name="Grigoriev I."/>
        </authorList>
    </citation>
    <scope>NUCLEOTIDE SEQUENCE</scope>
    <source>
        <strain evidence="3">CBS 113818</strain>
    </source>
</reference>
<evidence type="ECO:0000313" key="3">
    <source>
        <dbReference type="EMBL" id="KAF2826263.1"/>
    </source>
</evidence>
<dbReference type="EMBL" id="MU006226">
    <property type="protein sequence ID" value="KAF2826263.1"/>
    <property type="molecule type" value="Genomic_DNA"/>
</dbReference>
<protein>
    <submittedName>
        <fullName evidence="3">Uncharacterized protein</fullName>
    </submittedName>
</protein>
<feature type="coiled-coil region" evidence="1">
    <location>
        <begin position="307"/>
        <end position="414"/>
    </location>
</feature>
<feature type="compositionally biased region" description="Polar residues" evidence="2">
    <location>
        <begin position="432"/>
        <end position="442"/>
    </location>
</feature>
<feature type="region of interest" description="Disordered" evidence="2">
    <location>
        <begin position="496"/>
        <end position="612"/>
    </location>
</feature>
<accession>A0A6A6ZZG6</accession>
<keyword evidence="4" id="KW-1185">Reference proteome</keyword>
<name>A0A6A6ZZG6_9PLEO</name>
<feature type="region of interest" description="Disordered" evidence="2">
    <location>
        <begin position="46"/>
        <end position="65"/>
    </location>
</feature>
<evidence type="ECO:0000313" key="4">
    <source>
        <dbReference type="Proteomes" id="UP000799424"/>
    </source>
</evidence>
<feature type="compositionally biased region" description="Polar residues" evidence="2">
    <location>
        <begin position="586"/>
        <end position="599"/>
    </location>
</feature>
<dbReference type="AlphaFoldDB" id="A0A6A6ZZG6"/>
<feature type="compositionally biased region" description="Basic and acidic residues" evidence="2">
    <location>
        <begin position="284"/>
        <end position="295"/>
    </location>
</feature>
<evidence type="ECO:0000256" key="1">
    <source>
        <dbReference type="SAM" id="Coils"/>
    </source>
</evidence>
<feature type="region of interest" description="Disordered" evidence="2">
    <location>
        <begin position="270"/>
        <end position="295"/>
    </location>
</feature>